<accession>A0A0U1M368</accession>
<feature type="domain" description="Plastocyanin-like" evidence="7">
    <location>
        <begin position="264"/>
        <end position="401"/>
    </location>
</feature>
<reference evidence="10 11" key="1">
    <citation type="submission" date="2015-04" db="EMBL/GenBank/DDBJ databases">
        <authorList>
            <person name="Syromyatnikov M.Y."/>
            <person name="Popov V.N."/>
        </authorList>
    </citation>
    <scope>NUCLEOTIDE SEQUENCE [LARGE SCALE GENOMIC DNA]</scope>
    <source>
        <strain evidence="10">WF-38-12</strain>
    </source>
</reference>
<keyword evidence="6" id="KW-1133">Transmembrane helix</keyword>
<dbReference type="STRING" id="28573.A0A0U1M368"/>
<dbReference type="CDD" id="cd04205">
    <property type="entry name" value="CuRO_2_LCC_like"/>
    <property type="match status" value="1"/>
</dbReference>
<keyword evidence="2" id="KW-0479">Metal-binding</keyword>
<organism evidence="10 11">
    <name type="scientific">Talaromyces islandicus</name>
    <name type="common">Penicillium islandicum</name>
    <dbReference type="NCBI Taxonomy" id="28573"/>
    <lineage>
        <taxon>Eukaryota</taxon>
        <taxon>Fungi</taxon>
        <taxon>Dikarya</taxon>
        <taxon>Ascomycota</taxon>
        <taxon>Pezizomycotina</taxon>
        <taxon>Eurotiomycetes</taxon>
        <taxon>Eurotiomycetidae</taxon>
        <taxon>Eurotiales</taxon>
        <taxon>Trichocomaceae</taxon>
        <taxon>Talaromyces</taxon>
        <taxon>Talaromyces sect. Islandici</taxon>
    </lineage>
</organism>
<dbReference type="Pfam" id="PF07731">
    <property type="entry name" value="Cu-oxidase_2"/>
    <property type="match status" value="1"/>
</dbReference>
<dbReference type="Gene3D" id="2.60.40.420">
    <property type="entry name" value="Cupredoxins - blue copper proteins"/>
    <property type="match status" value="3"/>
</dbReference>
<evidence type="ECO:0000259" key="8">
    <source>
        <dbReference type="Pfam" id="PF07731"/>
    </source>
</evidence>
<dbReference type="PROSITE" id="PS00080">
    <property type="entry name" value="MULTICOPPER_OXIDASE2"/>
    <property type="match status" value="1"/>
</dbReference>
<dbReference type="InterPro" id="IPR011706">
    <property type="entry name" value="Cu-oxidase_C"/>
</dbReference>
<evidence type="ECO:0000256" key="4">
    <source>
        <dbReference type="ARBA" id="ARBA00023008"/>
    </source>
</evidence>
<sequence>MDGKEIRQRHVSVPLDSAERDREETQRANTPRFAFPLRRSVLLLLLLPFVAGLVLFARLFFTSTEQVALLIPTTHRRPDSGQASWSHVDSRILQNALLHPELHAYRTATTQTLAWRVTTAQRRPDGVLKTVFLINDLFPGPTIEARSGDSFNILVHNDLEDDEISLHWHGLEMRDANLMDGSIGVTQCGIPPGQSFWYNFTISPDQSGTFWYHAHSSVQRVDGLYGGLVVHKPATTLSPDRFGRTKEQINDAQADSSNYDYDEELLLLIGDWYHRPARDVASWYLWWGSMGFEPVPDSILVNGAGRFDCSMAMPGRPIDCVGDATDVPPVVLDGKSSYRLRIVNTGSLAGITVSFAKEALEVITLDGGVSVETQPDEQEKSSAGILFPGQRMDVVLRPSKQEKSTGPSLMTVKLDESDFKIGNPSLKPKQSFPVIKLPKHADEKSLVASDRDEIRHINIEKIPSASSVRALIPPKAQQTHLVYTKVEKLSRLANIPHGFFNRTTWKVQSDPPYPLAGLARKQWDKHQLAITTGPEPEWVDLIVNNLDEGAHPFHLHGHNFYVLALHESTYGWGSYNPWDEKSRITAGNKDADPYDLSQAVLRDTVQIPRRGYAVLRFRADNPGVWLFHCHVMWHLAGGMAMIVDVMSGDDSTAHQPWLSATKDLQCRV</sequence>
<dbReference type="SUPFAM" id="SSF49503">
    <property type="entry name" value="Cupredoxins"/>
    <property type="match status" value="2"/>
</dbReference>
<evidence type="ECO:0000313" key="10">
    <source>
        <dbReference type="EMBL" id="CRG89470.1"/>
    </source>
</evidence>
<dbReference type="Pfam" id="PF07732">
    <property type="entry name" value="Cu-oxidase_3"/>
    <property type="match status" value="1"/>
</dbReference>
<feature type="compositionally biased region" description="Basic and acidic residues" evidence="5">
    <location>
        <begin position="17"/>
        <end position="26"/>
    </location>
</feature>
<keyword evidence="3" id="KW-0560">Oxidoreductase</keyword>
<gene>
    <name evidence="10" type="ORF">PISL3812_06506</name>
</gene>
<keyword evidence="6" id="KW-0472">Membrane</keyword>
<dbReference type="InterPro" id="IPR011707">
    <property type="entry name" value="Cu-oxidase-like_N"/>
</dbReference>
<feature type="region of interest" description="Disordered" evidence="5">
    <location>
        <begin position="1"/>
        <end position="28"/>
    </location>
</feature>
<feature type="domain" description="Plastocyanin-like" evidence="8">
    <location>
        <begin position="506"/>
        <end position="646"/>
    </location>
</feature>
<dbReference type="InterPro" id="IPR001117">
    <property type="entry name" value="Cu-oxidase_2nd"/>
</dbReference>
<name>A0A0U1M368_TALIS</name>
<dbReference type="GO" id="GO:0016491">
    <property type="term" value="F:oxidoreductase activity"/>
    <property type="evidence" value="ECO:0007669"/>
    <property type="project" value="UniProtKB-KW"/>
</dbReference>
<keyword evidence="11" id="KW-1185">Reference proteome</keyword>
<dbReference type="PROSITE" id="PS00079">
    <property type="entry name" value="MULTICOPPER_OXIDASE1"/>
    <property type="match status" value="1"/>
</dbReference>
<proteinExistence type="inferred from homology"/>
<comment type="similarity">
    <text evidence="1">Belongs to the multicopper oxidase family.</text>
</comment>
<dbReference type="GO" id="GO:0005507">
    <property type="term" value="F:copper ion binding"/>
    <property type="evidence" value="ECO:0007669"/>
    <property type="project" value="InterPro"/>
</dbReference>
<keyword evidence="4" id="KW-0186">Copper</keyword>
<dbReference type="InterPro" id="IPR002355">
    <property type="entry name" value="Cu_oxidase_Cu_BS"/>
</dbReference>
<dbReference type="OMA" id="HGHHFYI"/>
<dbReference type="OrthoDB" id="2121828at2759"/>
<evidence type="ECO:0000256" key="1">
    <source>
        <dbReference type="ARBA" id="ARBA00010609"/>
    </source>
</evidence>
<evidence type="ECO:0000259" key="7">
    <source>
        <dbReference type="Pfam" id="PF00394"/>
    </source>
</evidence>
<dbReference type="Pfam" id="PF00394">
    <property type="entry name" value="Cu-oxidase"/>
    <property type="match status" value="1"/>
</dbReference>
<evidence type="ECO:0000256" key="3">
    <source>
        <dbReference type="ARBA" id="ARBA00023002"/>
    </source>
</evidence>
<dbReference type="InterPro" id="IPR045087">
    <property type="entry name" value="Cu-oxidase_fam"/>
</dbReference>
<dbReference type="CDD" id="cd04206">
    <property type="entry name" value="CuRO_1_LCC_like"/>
    <property type="match status" value="1"/>
</dbReference>
<dbReference type="InterPro" id="IPR033138">
    <property type="entry name" value="Cu_oxidase_CS"/>
</dbReference>
<keyword evidence="6" id="KW-0812">Transmembrane</keyword>
<evidence type="ECO:0000313" key="11">
    <source>
        <dbReference type="Proteomes" id="UP000054383"/>
    </source>
</evidence>
<feature type="domain" description="Plastocyanin-like" evidence="9">
    <location>
        <begin position="117"/>
        <end position="234"/>
    </location>
</feature>
<dbReference type="Proteomes" id="UP000054383">
    <property type="component" value="Unassembled WGS sequence"/>
</dbReference>
<evidence type="ECO:0000256" key="5">
    <source>
        <dbReference type="SAM" id="MobiDB-lite"/>
    </source>
</evidence>
<protein>
    <submittedName>
        <fullName evidence="10">L-ascorbate oxidase</fullName>
    </submittedName>
</protein>
<dbReference type="AlphaFoldDB" id="A0A0U1M368"/>
<dbReference type="CDD" id="cd13910">
    <property type="entry name" value="CuRO_3_MCO_like_4"/>
    <property type="match status" value="1"/>
</dbReference>
<dbReference type="InterPro" id="IPR008972">
    <property type="entry name" value="Cupredoxin"/>
</dbReference>
<dbReference type="EMBL" id="CVMT01000006">
    <property type="protein sequence ID" value="CRG89470.1"/>
    <property type="molecule type" value="Genomic_DNA"/>
</dbReference>
<dbReference type="PANTHER" id="PTHR11709:SF394">
    <property type="entry name" value="FI03373P-RELATED"/>
    <property type="match status" value="1"/>
</dbReference>
<dbReference type="PANTHER" id="PTHR11709">
    <property type="entry name" value="MULTI-COPPER OXIDASE"/>
    <property type="match status" value="1"/>
</dbReference>
<feature type="transmembrane region" description="Helical" evidence="6">
    <location>
        <begin position="41"/>
        <end position="61"/>
    </location>
</feature>
<evidence type="ECO:0000259" key="9">
    <source>
        <dbReference type="Pfam" id="PF07732"/>
    </source>
</evidence>
<evidence type="ECO:0000256" key="6">
    <source>
        <dbReference type="SAM" id="Phobius"/>
    </source>
</evidence>
<evidence type="ECO:0000256" key="2">
    <source>
        <dbReference type="ARBA" id="ARBA00022723"/>
    </source>
</evidence>